<dbReference type="RefSeq" id="WP_090249351.1">
    <property type="nucleotide sequence ID" value="NZ_FPAS01000003.1"/>
</dbReference>
<feature type="signal peptide" evidence="2">
    <location>
        <begin position="1"/>
        <end position="18"/>
    </location>
</feature>
<proteinExistence type="predicted"/>
<dbReference type="Proteomes" id="UP000236454">
    <property type="component" value="Unassembled WGS sequence"/>
</dbReference>
<evidence type="ECO:0000256" key="1">
    <source>
        <dbReference type="ARBA" id="ARBA00022729"/>
    </source>
</evidence>
<dbReference type="EMBL" id="FPAS01000003">
    <property type="protein sequence ID" value="SFT75422.1"/>
    <property type="molecule type" value="Genomic_DNA"/>
</dbReference>
<evidence type="ECO:0000313" key="3">
    <source>
        <dbReference type="EMBL" id="SFT75422.1"/>
    </source>
</evidence>
<dbReference type="STRING" id="477690.SAMN05216474_2177"/>
<dbReference type="AlphaFoldDB" id="A0A1I7AKG1"/>
<protein>
    <submittedName>
        <fullName evidence="3">Por secretion system C-terminal sorting domain-containing protein</fullName>
    </submittedName>
</protein>
<organism evidence="3 4">
    <name type="scientific">Lishizhenia tianjinensis</name>
    <dbReference type="NCBI Taxonomy" id="477690"/>
    <lineage>
        <taxon>Bacteria</taxon>
        <taxon>Pseudomonadati</taxon>
        <taxon>Bacteroidota</taxon>
        <taxon>Flavobacteriia</taxon>
        <taxon>Flavobacteriales</taxon>
        <taxon>Crocinitomicaceae</taxon>
        <taxon>Lishizhenia</taxon>
    </lineage>
</organism>
<sequence length="606" mass="68713">MKRIFTLLFLLVSYVTSAQELAPNIKSLAKNHLLTVNSQWTYFSKDIPAEEVVFDNDIDRIAYHLQTVCRLLNAQNTEHLSAPQLENRNNTISILEGYAARKVFPTNHYHTKRQPYFIDNYGVHCAVGYLVKETGFPEISKEIARTQNYAYVKEIQSEALLQWAKDYGFSVQELALIQPTYPSENYSARLGNAPNGEVKDLKTSNNKMAVVGSFSEVENGACANIAYYENGVYTCFGNGIEGDAKGIIHYDGNSDLLIVYGEFISNGITYPVAKFENDTWSFLAIPNRSNRIAMAGSRTDGADGFRVSIEVKEQEHSQEVYSYSHEDGWEIEAKVFGEINTLDYGAFGGDFDFIYVHELGHAVYSKGLLIPDEESSNYHTFENGLPSSIHCLELVNQEMYIGGMHYRNAVDNNPILCKFSNGNLSTLINLTSLSDTFGLITYEFINDIKVVDDQLYFGGYLHSKDEFIGYQRHFFSYDLNTNEFTCQNGFNYLVCCIEVYNGEMVIGGKFYHYLVKWDNYQYVGVEHEDNMYLFTFPNPISQGSKLTLEIPTQENIERISIVDMKGSRTSLPTTLELTLPVLSEGTYLLEVKLKSGNTLREKLIIQ</sequence>
<accession>A0A1I7AKG1</accession>
<feature type="chain" id="PRO_5014860888" evidence="2">
    <location>
        <begin position="19"/>
        <end position="606"/>
    </location>
</feature>
<keyword evidence="4" id="KW-1185">Reference proteome</keyword>
<dbReference type="OrthoDB" id="1466022at2"/>
<gene>
    <name evidence="3" type="ORF">SAMN05216474_2177</name>
</gene>
<evidence type="ECO:0000313" key="4">
    <source>
        <dbReference type="Proteomes" id="UP000236454"/>
    </source>
</evidence>
<keyword evidence="1 2" id="KW-0732">Signal</keyword>
<evidence type="ECO:0000256" key="2">
    <source>
        <dbReference type="SAM" id="SignalP"/>
    </source>
</evidence>
<dbReference type="NCBIfam" id="TIGR04183">
    <property type="entry name" value="Por_Secre_tail"/>
    <property type="match status" value="1"/>
</dbReference>
<reference evidence="3 4" key="1">
    <citation type="submission" date="2016-10" db="EMBL/GenBank/DDBJ databases">
        <authorList>
            <person name="de Groot N.N."/>
        </authorList>
    </citation>
    <scope>NUCLEOTIDE SEQUENCE [LARGE SCALE GENOMIC DNA]</scope>
    <source>
        <strain evidence="3 4">CGMCC 1.7005</strain>
    </source>
</reference>
<name>A0A1I7AKG1_9FLAO</name>
<dbReference type="InterPro" id="IPR026444">
    <property type="entry name" value="Secre_tail"/>
</dbReference>